<comment type="similarity">
    <text evidence="2">Belongs to the jagunal family.</text>
</comment>
<dbReference type="OrthoDB" id="8914197at2759"/>
<organism evidence="8 9">
    <name type="scientific">Oryctes borbonicus</name>
    <dbReference type="NCBI Taxonomy" id="1629725"/>
    <lineage>
        <taxon>Eukaryota</taxon>
        <taxon>Metazoa</taxon>
        <taxon>Ecdysozoa</taxon>
        <taxon>Arthropoda</taxon>
        <taxon>Hexapoda</taxon>
        <taxon>Insecta</taxon>
        <taxon>Pterygota</taxon>
        <taxon>Neoptera</taxon>
        <taxon>Endopterygota</taxon>
        <taxon>Coleoptera</taxon>
        <taxon>Polyphaga</taxon>
        <taxon>Scarabaeiformia</taxon>
        <taxon>Scarabaeidae</taxon>
        <taxon>Dynastinae</taxon>
        <taxon>Oryctes</taxon>
    </lineage>
</organism>
<dbReference type="PANTHER" id="PTHR20955:SF1">
    <property type="entry name" value="PROTEIN JAGUNAL HOMOLOG 1"/>
    <property type="match status" value="1"/>
</dbReference>
<dbReference type="GO" id="GO:0016192">
    <property type="term" value="P:vesicle-mediated transport"/>
    <property type="evidence" value="ECO:0007669"/>
    <property type="project" value="TreeGrafter"/>
</dbReference>
<evidence type="ECO:0000256" key="4">
    <source>
        <dbReference type="ARBA" id="ARBA00022824"/>
    </source>
</evidence>
<evidence type="ECO:0000313" key="8">
    <source>
        <dbReference type="EMBL" id="KRT81688.1"/>
    </source>
</evidence>
<evidence type="ECO:0000256" key="2">
    <source>
        <dbReference type="ARBA" id="ARBA00008462"/>
    </source>
</evidence>
<name>A0A0T6B2V9_9SCAR</name>
<dbReference type="Proteomes" id="UP000051574">
    <property type="component" value="Unassembled WGS sequence"/>
</dbReference>
<feature type="transmembrane region" description="Helical" evidence="7">
    <location>
        <begin position="81"/>
        <end position="100"/>
    </location>
</feature>
<feature type="transmembrane region" description="Helical" evidence="7">
    <location>
        <begin position="162"/>
        <end position="186"/>
    </location>
</feature>
<reference evidence="8 9" key="1">
    <citation type="submission" date="2015-09" db="EMBL/GenBank/DDBJ databases">
        <title>Draft genome of the scarab beetle Oryctes borbonicus.</title>
        <authorList>
            <person name="Meyer J.M."/>
            <person name="Markov G.V."/>
            <person name="Baskaran P."/>
            <person name="Herrmann M."/>
            <person name="Sommer R.J."/>
            <person name="Roedelsperger C."/>
        </authorList>
    </citation>
    <scope>NUCLEOTIDE SEQUENCE [LARGE SCALE GENOMIC DNA]</scope>
    <source>
        <strain evidence="8">OB123</strain>
        <tissue evidence="8">Whole animal</tissue>
    </source>
</reference>
<dbReference type="PANTHER" id="PTHR20955">
    <property type="entry name" value="PROTEIN JAGUNAL HOMOLOG 1"/>
    <property type="match status" value="1"/>
</dbReference>
<dbReference type="InterPro" id="IPR009787">
    <property type="entry name" value="Jagunal"/>
</dbReference>
<evidence type="ECO:0000256" key="1">
    <source>
        <dbReference type="ARBA" id="ARBA00004477"/>
    </source>
</evidence>
<evidence type="ECO:0000256" key="6">
    <source>
        <dbReference type="ARBA" id="ARBA00023136"/>
    </source>
</evidence>
<dbReference type="Pfam" id="PF07086">
    <property type="entry name" value="Jagunal"/>
    <property type="match status" value="1"/>
</dbReference>
<accession>A0A0T6B2V9</accession>
<keyword evidence="3 7" id="KW-0812">Transmembrane</keyword>
<feature type="transmembrane region" description="Helical" evidence="7">
    <location>
        <begin position="42"/>
        <end position="61"/>
    </location>
</feature>
<comment type="caution">
    <text evidence="8">The sequence shown here is derived from an EMBL/GenBank/DDBJ whole genome shotgun (WGS) entry which is preliminary data.</text>
</comment>
<keyword evidence="6 7" id="KW-0472">Membrane</keyword>
<keyword evidence="9" id="KW-1185">Reference proteome</keyword>
<evidence type="ECO:0008006" key="10">
    <source>
        <dbReference type="Google" id="ProtNLM"/>
    </source>
</evidence>
<dbReference type="AlphaFoldDB" id="A0A0T6B2V9"/>
<gene>
    <name evidence="8" type="ORF">AMK59_5503</name>
</gene>
<evidence type="ECO:0000256" key="7">
    <source>
        <dbReference type="SAM" id="Phobius"/>
    </source>
</evidence>
<protein>
    <recommendedName>
        <fullName evidence="10">Protein jagunal</fullName>
    </recommendedName>
</protein>
<comment type="subcellular location">
    <subcellularLocation>
        <location evidence="1">Endoplasmic reticulum membrane</location>
        <topology evidence="1">Multi-pass membrane protein</topology>
    </subcellularLocation>
</comment>
<sequence length="198" mass="23243">MATKGLHYIPAGTDGTDHAYRQRIALQYQISSLNKSRLKHCIFFHYLLFFVMLAKLSADILDKLDIFILEIEELRIPQPLWWEYIWCVSLLFSFLGLAAVRRNSVRPMKQYLIGLVLFGYFPLLYALGYYFSDTLIYLRADSEEDKEELAQVQMWQGMPYGLLWYGFILAAVQVHSFTVYFALNLIKAWKLRGSKKME</sequence>
<dbReference type="GO" id="GO:0005789">
    <property type="term" value="C:endoplasmic reticulum membrane"/>
    <property type="evidence" value="ECO:0007669"/>
    <property type="project" value="UniProtKB-SubCell"/>
</dbReference>
<keyword evidence="4" id="KW-0256">Endoplasmic reticulum</keyword>
<feature type="transmembrane region" description="Helical" evidence="7">
    <location>
        <begin position="112"/>
        <end position="131"/>
    </location>
</feature>
<keyword evidence="5 7" id="KW-1133">Transmembrane helix</keyword>
<evidence type="ECO:0000256" key="3">
    <source>
        <dbReference type="ARBA" id="ARBA00022692"/>
    </source>
</evidence>
<proteinExistence type="inferred from homology"/>
<evidence type="ECO:0000313" key="9">
    <source>
        <dbReference type="Proteomes" id="UP000051574"/>
    </source>
</evidence>
<evidence type="ECO:0000256" key="5">
    <source>
        <dbReference type="ARBA" id="ARBA00022989"/>
    </source>
</evidence>
<dbReference type="EMBL" id="LJIG01016076">
    <property type="protein sequence ID" value="KRT81688.1"/>
    <property type="molecule type" value="Genomic_DNA"/>
</dbReference>
<dbReference type="GO" id="GO:0007029">
    <property type="term" value="P:endoplasmic reticulum organization"/>
    <property type="evidence" value="ECO:0007669"/>
    <property type="project" value="InterPro"/>
</dbReference>